<evidence type="ECO:0000313" key="2">
    <source>
        <dbReference type="EMBL" id="ACX95663.1"/>
    </source>
</evidence>
<feature type="transmembrane region" description="Helical" evidence="1">
    <location>
        <begin position="873"/>
        <end position="892"/>
    </location>
</feature>
<name>D0KYZ0_HALNC</name>
<dbReference type="InterPro" id="IPR001036">
    <property type="entry name" value="Acrflvin-R"/>
</dbReference>
<dbReference type="Pfam" id="PF00873">
    <property type="entry name" value="ACR_tran"/>
    <property type="match status" value="1"/>
</dbReference>
<keyword evidence="3" id="KW-1185">Reference proteome</keyword>
<dbReference type="Gene3D" id="1.20.1640.10">
    <property type="entry name" value="Multidrug efflux transporter AcrB transmembrane domain"/>
    <property type="match status" value="2"/>
</dbReference>
<feature type="transmembrane region" description="Helical" evidence="1">
    <location>
        <begin position="24"/>
        <end position="41"/>
    </location>
</feature>
<feature type="transmembrane region" description="Helical" evidence="1">
    <location>
        <begin position="402"/>
        <end position="426"/>
    </location>
</feature>
<keyword evidence="1" id="KW-1133">Transmembrane helix</keyword>
<dbReference type="OrthoDB" id="9757940at2"/>
<sequence length="1035" mass="112689">MSEQPRRSFSGFNLSALAVRERAVTLYFIIMVALVGVYSFISLGRAEDPAFTLKVMLVSAQWPGATARQMQDQVADPLEKALQDVPYFDRVDTTSRPGSIAMQINFREDTPPDQVQQAFYQVRKHLGDVAPTLPKGVQGPFFNDDFSDVYFTLYALTAPGLPERDLAREAERLRSAVLNVPGVAKAHILGEQPEQVYVDFDPHRLTTLGITPAQIGQALAAENTIVPAGLIETTGPRLYFRLDSGLRASAPGLVQRIENTSVNIQGKVVRIGDVANVRLGYADPPSYIIQSNGQNAIIVGVIMAKNVNGLALGERLGAFEKAESQALPLGVQLTKITDQAHAIALAVNTFQLKFFIALGVVMLVGFISLGLRAGLVVALAVPLTLSITFGIMLMTGKNLDRITLGALILSLGLLVDDAIIAIEMMLVKLEEGVDRVEAAAAAWRITAAPMLIGTLITVVGFVPIGFAQSNVGEYAGNIFWILGISLIASWLVAVVFTPYLGVHFLPKVTPHAEGSAGMYQGRIYRGLRRVVTFCVNYRWLVAGVTLLLFVASIAVMGKGVAKQFFPSSDRPELLIDINMPEGSSIEATKKVAHRVEAALHGAPQLESLSTYIGQGAPRFFLALNPELPNPAFAKIIAVAHNATERDELQAMLQKKIDDGDFPEARIRPHPLLYGPPVIWPVQFRVMGPDIRELQRIGEQVRSVMAANAHTIDPHLEWGEKVPVLDFKLDQARLAALNITPQAIAEQTQTWLSGTTATQLRVDIRSVDLSVRGSPAQSRQLTQLEALPIRLDNGKTVPLGQLGHITTAYQYPILKRRNRDPYINVNAEVQGAQPPDVTAAIWKKLESIRTDLPLGYQIQIGGSVEESGKAQASIAKVMPIMVLLMLTLIMLIMRSFPGMFMVLLTAPLGLIGAVASLALFNQPFGFVALLGLIGLAGILMRNTLILVGQIHENERQGQDRYTAVIEATIRRARPVILTALAAVLAFIPLTESTFWGPLAYTLIGGIFGGTFLTLLFLPAMYALWFRVKRPVVEKPV</sequence>
<dbReference type="Proteomes" id="UP000009102">
    <property type="component" value="Chromosome"/>
</dbReference>
<dbReference type="PRINTS" id="PR00702">
    <property type="entry name" value="ACRIFLAVINRP"/>
</dbReference>
<dbReference type="PANTHER" id="PTHR32063">
    <property type="match status" value="1"/>
</dbReference>
<dbReference type="Gene3D" id="3.30.70.1430">
    <property type="entry name" value="Multidrug efflux transporter AcrB pore domain"/>
    <property type="match status" value="2"/>
</dbReference>
<keyword evidence="1" id="KW-0812">Transmembrane</keyword>
<feature type="transmembrane region" description="Helical" evidence="1">
    <location>
        <begin position="971"/>
        <end position="989"/>
    </location>
</feature>
<organism evidence="2 3">
    <name type="scientific">Halothiobacillus neapolitanus (strain ATCC 23641 / DSM 15147 / CIP 104769 / NCIMB 8539 / c2)</name>
    <name type="common">Thiobacillus neapolitanus</name>
    <dbReference type="NCBI Taxonomy" id="555778"/>
    <lineage>
        <taxon>Bacteria</taxon>
        <taxon>Pseudomonadati</taxon>
        <taxon>Pseudomonadota</taxon>
        <taxon>Gammaproteobacteria</taxon>
        <taxon>Chromatiales</taxon>
        <taxon>Halothiobacillaceae</taxon>
        <taxon>Halothiobacillus</taxon>
    </lineage>
</organism>
<dbReference type="Gene3D" id="3.30.70.1440">
    <property type="entry name" value="Multidrug efflux transporter AcrB pore domain"/>
    <property type="match status" value="1"/>
</dbReference>
<dbReference type="STRING" id="555778.Hneap_0816"/>
<protein>
    <submittedName>
        <fullName evidence="2">Acriflavin resistance protein</fullName>
    </submittedName>
</protein>
<evidence type="ECO:0000256" key="1">
    <source>
        <dbReference type="SAM" id="Phobius"/>
    </source>
</evidence>
<dbReference type="Gene3D" id="3.30.70.1320">
    <property type="entry name" value="Multidrug efflux transporter AcrB pore domain like"/>
    <property type="match status" value="1"/>
</dbReference>
<dbReference type="Gene3D" id="3.30.2090.10">
    <property type="entry name" value="Multidrug efflux transporter AcrB TolC docking domain, DN and DC subdomains"/>
    <property type="match status" value="2"/>
</dbReference>
<accession>D0KYZ0</accession>
<feature type="transmembrane region" description="Helical" evidence="1">
    <location>
        <begin position="925"/>
        <end position="950"/>
    </location>
</feature>
<gene>
    <name evidence="2" type="ordered locus">Hneap_0816</name>
</gene>
<dbReference type="KEGG" id="hna:Hneap_0816"/>
<feature type="transmembrane region" description="Helical" evidence="1">
    <location>
        <begin position="537"/>
        <end position="557"/>
    </location>
</feature>
<dbReference type="EMBL" id="CP001801">
    <property type="protein sequence ID" value="ACX95663.1"/>
    <property type="molecule type" value="Genomic_DNA"/>
</dbReference>
<dbReference type="InterPro" id="IPR027463">
    <property type="entry name" value="AcrB_DN_DC_subdom"/>
</dbReference>
<reference evidence="2 3" key="1">
    <citation type="submission" date="2009-10" db="EMBL/GenBank/DDBJ databases">
        <title>Complete sequence of Halothiobacillus neapolitanus c2.</title>
        <authorList>
            <consortium name="US DOE Joint Genome Institute"/>
            <person name="Lucas S."/>
            <person name="Copeland A."/>
            <person name="Lapidus A."/>
            <person name="Glavina del Rio T."/>
            <person name="Tice H."/>
            <person name="Bruce D."/>
            <person name="Goodwin L."/>
            <person name="Pitluck S."/>
            <person name="Davenport K."/>
            <person name="Brettin T."/>
            <person name="Detter J.C."/>
            <person name="Han C."/>
            <person name="Tapia R."/>
            <person name="Larimer F."/>
            <person name="Land M."/>
            <person name="Hauser L."/>
            <person name="Kyrpides N."/>
            <person name="Mikhailova N."/>
            <person name="Kerfeld C."/>
            <person name="Cannon G."/>
            <person name="Heinhort S."/>
        </authorList>
    </citation>
    <scope>NUCLEOTIDE SEQUENCE [LARGE SCALE GENOMIC DNA]</scope>
    <source>
        <strain evidence="3">ATCC 23641 / c2</strain>
    </source>
</reference>
<feature type="transmembrane region" description="Helical" evidence="1">
    <location>
        <begin position="1001"/>
        <end position="1023"/>
    </location>
</feature>
<dbReference type="SUPFAM" id="SSF82714">
    <property type="entry name" value="Multidrug efflux transporter AcrB TolC docking domain, DN and DC subdomains"/>
    <property type="match status" value="2"/>
</dbReference>
<dbReference type="AlphaFoldDB" id="D0KYZ0"/>
<feature type="transmembrane region" description="Helical" evidence="1">
    <location>
        <begin position="478"/>
        <end position="500"/>
    </location>
</feature>
<dbReference type="SUPFAM" id="SSF82693">
    <property type="entry name" value="Multidrug efflux transporter AcrB pore domain, PN1, PN2, PC1 and PC2 subdomains"/>
    <property type="match status" value="3"/>
</dbReference>
<feature type="transmembrane region" description="Helical" evidence="1">
    <location>
        <begin position="899"/>
        <end position="919"/>
    </location>
</feature>
<dbReference type="SUPFAM" id="SSF82866">
    <property type="entry name" value="Multidrug efflux transporter AcrB transmembrane domain"/>
    <property type="match status" value="2"/>
</dbReference>
<dbReference type="GO" id="GO:0005886">
    <property type="term" value="C:plasma membrane"/>
    <property type="evidence" value="ECO:0007669"/>
    <property type="project" value="TreeGrafter"/>
</dbReference>
<proteinExistence type="predicted"/>
<feature type="transmembrane region" description="Helical" evidence="1">
    <location>
        <begin position="376"/>
        <end position="396"/>
    </location>
</feature>
<dbReference type="HOGENOM" id="CLU_002755_1_2_6"/>
<dbReference type="RefSeq" id="WP_012823699.1">
    <property type="nucleotide sequence ID" value="NC_013422.1"/>
</dbReference>
<dbReference type="eggNOG" id="COG0841">
    <property type="taxonomic scope" value="Bacteria"/>
</dbReference>
<evidence type="ECO:0000313" key="3">
    <source>
        <dbReference type="Proteomes" id="UP000009102"/>
    </source>
</evidence>
<dbReference type="GO" id="GO:0042910">
    <property type="term" value="F:xenobiotic transmembrane transporter activity"/>
    <property type="evidence" value="ECO:0007669"/>
    <property type="project" value="TreeGrafter"/>
</dbReference>
<keyword evidence="1" id="KW-0472">Membrane</keyword>
<feature type="transmembrane region" description="Helical" evidence="1">
    <location>
        <begin position="350"/>
        <end position="369"/>
    </location>
</feature>
<dbReference type="PANTHER" id="PTHR32063:SF18">
    <property type="entry name" value="CATION EFFLUX SYSTEM PROTEIN"/>
    <property type="match status" value="1"/>
</dbReference>
<feature type="transmembrane region" description="Helical" evidence="1">
    <location>
        <begin position="447"/>
        <end position="466"/>
    </location>
</feature>